<feature type="region of interest" description="Disordered" evidence="1">
    <location>
        <begin position="1"/>
        <end position="25"/>
    </location>
</feature>
<comment type="caution">
    <text evidence="2">The sequence shown here is derived from an EMBL/GenBank/DDBJ whole genome shotgun (WGS) entry which is preliminary data.</text>
</comment>
<dbReference type="Proteomes" id="UP000176593">
    <property type="component" value="Unassembled WGS sequence"/>
</dbReference>
<dbReference type="EMBL" id="MGEQ01000007">
    <property type="protein sequence ID" value="OGL86741.1"/>
    <property type="molecule type" value="Genomic_DNA"/>
</dbReference>
<evidence type="ECO:0000313" key="3">
    <source>
        <dbReference type="Proteomes" id="UP000176593"/>
    </source>
</evidence>
<reference evidence="2 3" key="1">
    <citation type="journal article" date="2016" name="Nat. Commun.">
        <title>Thousands of microbial genomes shed light on interconnected biogeochemical processes in an aquifer system.</title>
        <authorList>
            <person name="Anantharaman K."/>
            <person name="Brown C.T."/>
            <person name="Hug L.A."/>
            <person name="Sharon I."/>
            <person name="Castelle C.J."/>
            <person name="Probst A.J."/>
            <person name="Thomas B.C."/>
            <person name="Singh A."/>
            <person name="Wilkins M.J."/>
            <person name="Karaoz U."/>
            <person name="Brodie E.L."/>
            <person name="Williams K.H."/>
            <person name="Hubbard S.S."/>
            <person name="Banfield J.F."/>
        </authorList>
    </citation>
    <scope>NUCLEOTIDE SEQUENCE [LARGE SCALE GENOMIC DNA]</scope>
</reference>
<sequence>MQRSEFSEGQPPEIPKPKESKEPSMASFVHEALAHEWKQLKFNALMYEDVVQMFENIRGVCEDKFVKLVLDKEERAAKLREIAEILLTDFTRMLPARVNADLFDVVADIFPEVKEDVAVFALSNLPETSEFAKCRFRFIQGLYRGDRIKFVKIFSELSSLERLEAVRLASSMDREPVFVWYEKMGMEPDDATVAQIIEDDPKTIVGYATVHKLTSNQVRSMLEQFDSFTQDSARRALQIPLRFRAHEKEFAEDEEDEPPRRMKDENEVSREFAIDVERMKDLSNKLADAMIRAYPERAEYLRAKKEKEAVLFGSIERYGELSSGMNSPLFVYLKDKDHTPAVYKPQKREAKGLRENIPAGSYAAREWLAYQIDQALQIGTTPVTILREGVLGVGSVQEWKVGRNAFRGDYKNKPNPEQLEDLVFDDVVKQNTDRHGQNVIIGFDGSVNGIDHGLIYTEDEQYWIICSPGYEFRGKEPSERVQNRIKQFRAAEEVGTILRECFDAALGRAAKRAWGKFEYGTEFLSPTYPEHSPRFPLTIQRASLSQREHELRSAGKK</sequence>
<protein>
    <recommendedName>
        <fullName evidence="4">PI3K/PI4K catalytic domain-containing protein</fullName>
    </recommendedName>
</protein>
<organism evidence="2 3">
    <name type="scientific">Candidatus Uhrbacteria bacterium RIFCSPLOWO2_02_FULL_48_18</name>
    <dbReference type="NCBI Taxonomy" id="1802408"/>
    <lineage>
        <taxon>Bacteria</taxon>
        <taxon>Candidatus Uhriibacteriota</taxon>
    </lineage>
</organism>
<proteinExistence type="predicted"/>
<accession>A0A1F7V8H1</accession>
<dbReference type="AlphaFoldDB" id="A0A1F7V8H1"/>
<evidence type="ECO:0008006" key="4">
    <source>
        <dbReference type="Google" id="ProtNLM"/>
    </source>
</evidence>
<name>A0A1F7V8H1_9BACT</name>
<evidence type="ECO:0000313" key="2">
    <source>
        <dbReference type="EMBL" id="OGL86741.1"/>
    </source>
</evidence>
<evidence type="ECO:0000256" key="1">
    <source>
        <dbReference type="SAM" id="MobiDB-lite"/>
    </source>
</evidence>
<gene>
    <name evidence="2" type="ORF">A3I41_05435</name>
</gene>